<keyword evidence="4" id="KW-1185">Reference proteome</keyword>
<reference evidence="3" key="2">
    <citation type="submission" date="2023-05" db="EMBL/GenBank/DDBJ databases">
        <authorList>
            <consortium name="Lawrence Berkeley National Laboratory"/>
            <person name="Steindorff A."/>
            <person name="Hensen N."/>
            <person name="Bonometti L."/>
            <person name="Westerberg I."/>
            <person name="Brannstrom I.O."/>
            <person name="Guillou S."/>
            <person name="Cros-Aarteil S."/>
            <person name="Calhoun S."/>
            <person name="Haridas S."/>
            <person name="Kuo A."/>
            <person name="Mondo S."/>
            <person name="Pangilinan J."/>
            <person name="Riley R."/>
            <person name="Labutti K."/>
            <person name="Andreopoulos B."/>
            <person name="Lipzen A."/>
            <person name="Chen C."/>
            <person name="Yanf M."/>
            <person name="Daum C."/>
            <person name="Ng V."/>
            <person name="Clum A."/>
            <person name="Ohm R."/>
            <person name="Martin F."/>
            <person name="Silar P."/>
            <person name="Natvig D."/>
            <person name="Lalanne C."/>
            <person name="Gautier V."/>
            <person name="Ament-Velasquez S.L."/>
            <person name="Kruys A."/>
            <person name="Hutchinson M.I."/>
            <person name="Powell A.J."/>
            <person name="Barry K."/>
            <person name="Miller A.N."/>
            <person name="Grigoriev I.V."/>
            <person name="Debuchy R."/>
            <person name="Gladieux P."/>
            <person name="Thoren M.H."/>
            <person name="Johannesson H."/>
        </authorList>
    </citation>
    <scope>NUCLEOTIDE SEQUENCE</scope>
    <source>
        <strain evidence="3">PSN243</strain>
    </source>
</reference>
<dbReference type="Proteomes" id="UP001321760">
    <property type="component" value="Unassembled WGS sequence"/>
</dbReference>
<dbReference type="AlphaFoldDB" id="A0AAV9GGT2"/>
<keyword evidence="2" id="KW-0812">Transmembrane</keyword>
<evidence type="ECO:0000256" key="2">
    <source>
        <dbReference type="SAM" id="Phobius"/>
    </source>
</evidence>
<name>A0AAV9GGT2_9PEZI</name>
<dbReference type="EMBL" id="MU865951">
    <property type="protein sequence ID" value="KAK4447257.1"/>
    <property type="molecule type" value="Genomic_DNA"/>
</dbReference>
<evidence type="ECO:0000256" key="1">
    <source>
        <dbReference type="SAM" id="MobiDB-lite"/>
    </source>
</evidence>
<accession>A0AAV9GGT2</accession>
<feature type="compositionally biased region" description="Basic and acidic residues" evidence="1">
    <location>
        <begin position="180"/>
        <end position="192"/>
    </location>
</feature>
<feature type="transmembrane region" description="Helical" evidence="2">
    <location>
        <begin position="477"/>
        <end position="502"/>
    </location>
</feature>
<feature type="compositionally biased region" description="Basic and acidic residues" evidence="1">
    <location>
        <begin position="700"/>
        <end position="712"/>
    </location>
</feature>
<reference evidence="3" key="1">
    <citation type="journal article" date="2023" name="Mol. Phylogenet. Evol.">
        <title>Genome-scale phylogeny and comparative genomics of the fungal order Sordariales.</title>
        <authorList>
            <person name="Hensen N."/>
            <person name="Bonometti L."/>
            <person name="Westerberg I."/>
            <person name="Brannstrom I.O."/>
            <person name="Guillou S."/>
            <person name="Cros-Aarteil S."/>
            <person name="Calhoun S."/>
            <person name="Haridas S."/>
            <person name="Kuo A."/>
            <person name="Mondo S."/>
            <person name="Pangilinan J."/>
            <person name="Riley R."/>
            <person name="LaButti K."/>
            <person name="Andreopoulos B."/>
            <person name="Lipzen A."/>
            <person name="Chen C."/>
            <person name="Yan M."/>
            <person name="Daum C."/>
            <person name="Ng V."/>
            <person name="Clum A."/>
            <person name="Steindorff A."/>
            <person name="Ohm R.A."/>
            <person name="Martin F."/>
            <person name="Silar P."/>
            <person name="Natvig D.O."/>
            <person name="Lalanne C."/>
            <person name="Gautier V."/>
            <person name="Ament-Velasquez S.L."/>
            <person name="Kruys A."/>
            <person name="Hutchinson M.I."/>
            <person name="Powell A.J."/>
            <person name="Barry K."/>
            <person name="Miller A.N."/>
            <person name="Grigoriev I.V."/>
            <person name="Debuchy R."/>
            <person name="Gladieux P."/>
            <person name="Hiltunen Thoren M."/>
            <person name="Johannesson H."/>
        </authorList>
    </citation>
    <scope>NUCLEOTIDE SEQUENCE</scope>
    <source>
        <strain evidence="3">PSN243</strain>
    </source>
</reference>
<comment type="caution">
    <text evidence="3">The sequence shown here is derived from an EMBL/GenBank/DDBJ whole genome shotgun (WGS) entry which is preliminary data.</text>
</comment>
<sequence length="833" mass="92060">MASSASPVGTTVGDGRYLRVGNGVCLKNFSTEQTRLRTESCRRDWSFEYGKFDDPKVNQRIAHSSLSKPYFPPACDLDGGGKVVLEAAFGRNDLDYYWNHPTVGFAQREAFMRFDRMKREFPSIEAPGWYIDRQEVCPQLSAHSSCGSPLDKSDRTRWLRLLCAGVSNFTALPEGWEAEERKGEFDPVRDTTSEQVGSRPDCISPSCNNKMIKRVADISQWYCLPDGATGRCSPQSAFALSDFCSGVSFGSTCTGECTSVLGRRDWLSYLNSTCASDASWDGLPANWTDLLHAQLSEIRPWESILPAPGGFDMAGCPKPSENLAVFAAANAAVLLLTPLLGRRTIVSKLSGGYLGMPHSRSWLYMGPLVASIQVLVTTANALITKRTPGYEDVSLIQLVLVWLSRPRLAWLALVLAPFQSTEAMYLSSASSAVAAEAILQVLSAVTMGYVATHGRNNGFYSAGTPIPQEFRNRTLTMYAGAMMSLVVFIGALVAMAIFLFGLDRMLETTGRRMLRARRLRKLQHEAALLEQSLIADAGVLREFETAITRKLDHVTGQQPKSHALSIRLYMATLNKYYTATTPLVSELPDSLVTAIQECDDLQSLYAAACEEVKLIESTRPPLDLNRQRPQLATWEEQGRKQAALDLAKKAEITRREELSRHAISKSFQHAKPTAERLKAASRKVSFGDYQARRALEALVHERKHGDKSRRSDNPPSPEFDFQPTDLSSLQTCSNAAVASSRQAARLSDRQLSILESQKAQVERELGRRGDMVIEVFMAFALCAMTGCFIAQWLFWAGFVHLYSPDQYCPPKLATLAINWVIFSVLGVPLGASA</sequence>
<protein>
    <submittedName>
        <fullName evidence="3">Uncharacterized protein</fullName>
    </submittedName>
</protein>
<evidence type="ECO:0000313" key="3">
    <source>
        <dbReference type="EMBL" id="KAK4447257.1"/>
    </source>
</evidence>
<evidence type="ECO:0000313" key="4">
    <source>
        <dbReference type="Proteomes" id="UP001321760"/>
    </source>
</evidence>
<keyword evidence="2" id="KW-1133">Transmembrane helix</keyword>
<gene>
    <name evidence="3" type="ORF">QBC34DRAFT_467864</name>
</gene>
<keyword evidence="2" id="KW-0472">Membrane</keyword>
<organism evidence="3 4">
    <name type="scientific">Podospora aff. communis PSN243</name>
    <dbReference type="NCBI Taxonomy" id="3040156"/>
    <lineage>
        <taxon>Eukaryota</taxon>
        <taxon>Fungi</taxon>
        <taxon>Dikarya</taxon>
        <taxon>Ascomycota</taxon>
        <taxon>Pezizomycotina</taxon>
        <taxon>Sordariomycetes</taxon>
        <taxon>Sordariomycetidae</taxon>
        <taxon>Sordariales</taxon>
        <taxon>Podosporaceae</taxon>
        <taxon>Podospora</taxon>
    </lineage>
</organism>
<feature type="region of interest" description="Disordered" evidence="1">
    <location>
        <begin position="180"/>
        <end position="200"/>
    </location>
</feature>
<feature type="transmembrane region" description="Helical" evidence="2">
    <location>
        <begin position="812"/>
        <end position="831"/>
    </location>
</feature>
<feature type="region of interest" description="Disordered" evidence="1">
    <location>
        <begin position="700"/>
        <end position="723"/>
    </location>
</feature>
<proteinExistence type="predicted"/>
<feature type="transmembrane region" description="Helical" evidence="2">
    <location>
        <begin position="772"/>
        <end position="792"/>
    </location>
</feature>